<dbReference type="InParanoid" id="A0A165I5B8"/>
<dbReference type="Pfam" id="PF13483">
    <property type="entry name" value="Lactamase_B_3"/>
    <property type="match status" value="1"/>
</dbReference>
<dbReference type="OMA" id="WIPAKRD"/>
<dbReference type="AlphaFoldDB" id="A0A165I5B8"/>
<dbReference type="EMBL" id="KV407456">
    <property type="protein sequence ID" value="KZF24408.1"/>
    <property type="molecule type" value="Genomic_DNA"/>
</dbReference>
<sequence>MSLTIKHLNADASFLLTFQPFTTPAPTASAHGKGKAPAHVPGSFSIVIDPWLSGSVENVHPKVQYTRNLVPSCISSLKELAEAPDVVLISQAKSDHCHEETLVQLPTTGKKTTYILAEPAAAKKIKGWKHFLPSLVHPLEAFDEKKKDKSLHRFTLPALHQERGTPGEVAIAFIPDKWDMTGLHNAVGITYRAPTATGRKDGKPGPCLSIIYTPHGIPYPLLERYVSSHLAKEGALPLSLLLHSFDRVENPWWLGGTLLAGLPGGIDIAKNLYPRAWISAHDGEKENRGAVVHNLKTVRYSHTDVEAALKDEYSAHTDVLVMEPGAEYKISVA</sequence>
<dbReference type="GeneID" id="28900043"/>
<name>A0A165I5B8_XYLHT</name>
<reference evidence="1 2" key="1">
    <citation type="journal article" date="2016" name="Fungal Biol.">
        <title>The genome of Xylona heveae provides a window into fungal endophytism.</title>
        <authorList>
            <person name="Gazis R."/>
            <person name="Kuo A."/>
            <person name="Riley R."/>
            <person name="LaButti K."/>
            <person name="Lipzen A."/>
            <person name="Lin J."/>
            <person name="Amirebrahimi M."/>
            <person name="Hesse C.N."/>
            <person name="Spatafora J.W."/>
            <person name="Henrissat B."/>
            <person name="Hainaut M."/>
            <person name="Grigoriev I.V."/>
            <person name="Hibbett D.S."/>
        </authorList>
    </citation>
    <scope>NUCLEOTIDE SEQUENCE [LARGE SCALE GENOMIC DNA]</scope>
    <source>
        <strain evidence="1 2">TC161</strain>
    </source>
</reference>
<dbReference type="OrthoDB" id="332863at2759"/>
<proteinExistence type="predicted"/>
<dbReference type="PANTHER" id="PTHR36142">
    <property type="entry name" value="METALLO-HYDROLASE/OXIDOREDUCTASE SUPERFAMILY PROTEIN"/>
    <property type="match status" value="1"/>
</dbReference>
<dbReference type="InterPro" id="IPR036866">
    <property type="entry name" value="RibonucZ/Hydroxyglut_hydro"/>
</dbReference>
<evidence type="ECO:0000313" key="2">
    <source>
        <dbReference type="Proteomes" id="UP000076632"/>
    </source>
</evidence>
<dbReference type="RefSeq" id="XP_018189963.1">
    <property type="nucleotide sequence ID" value="XM_018334906.1"/>
</dbReference>
<gene>
    <name evidence="1" type="ORF">L228DRAFT_266751</name>
</gene>
<organism evidence="1 2">
    <name type="scientific">Xylona heveae (strain CBS 132557 / TC161)</name>
    <dbReference type="NCBI Taxonomy" id="1328760"/>
    <lineage>
        <taxon>Eukaryota</taxon>
        <taxon>Fungi</taxon>
        <taxon>Dikarya</taxon>
        <taxon>Ascomycota</taxon>
        <taxon>Pezizomycotina</taxon>
        <taxon>Xylonomycetes</taxon>
        <taxon>Xylonales</taxon>
        <taxon>Xylonaceae</taxon>
        <taxon>Xylona</taxon>
    </lineage>
</organism>
<accession>A0A165I5B8</accession>
<keyword evidence="2" id="KW-1185">Reference proteome</keyword>
<evidence type="ECO:0000313" key="1">
    <source>
        <dbReference type="EMBL" id="KZF24408.1"/>
    </source>
</evidence>
<dbReference type="PANTHER" id="PTHR36142:SF5">
    <property type="entry name" value="METALLO-BETA-LACTAMASE DOMAIN-CONTAINING PROTEIN"/>
    <property type="match status" value="1"/>
</dbReference>
<dbReference type="Proteomes" id="UP000076632">
    <property type="component" value="Unassembled WGS sequence"/>
</dbReference>
<dbReference type="Gene3D" id="3.60.15.10">
    <property type="entry name" value="Ribonuclease Z/Hydroxyacylglutathione hydrolase-like"/>
    <property type="match status" value="1"/>
</dbReference>
<evidence type="ECO:0008006" key="3">
    <source>
        <dbReference type="Google" id="ProtNLM"/>
    </source>
</evidence>
<protein>
    <recommendedName>
        <fullName evidence="3">Metallo-beta-lactamase domain-containing protein</fullName>
    </recommendedName>
</protein>
<dbReference type="STRING" id="1328760.A0A165I5B8"/>